<dbReference type="SUPFAM" id="SSF52343">
    <property type="entry name" value="Ferredoxin reductase-like, C-terminal NADP-linked domain"/>
    <property type="match status" value="1"/>
</dbReference>
<evidence type="ECO:0000313" key="5">
    <source>
        <dbReference type="Proteomes" id="UP000447873"/>
    </source>
</evidence>
<keyword evidence="1" id="KW-0813">Transport</keyword>
<dbReference type="Pfam" id="PF08030">
    <property type="entry name" value="NAD_binding_6"/>
    <property type="match status" value="1"/>
</dbReference>
<dbReference type="CDD" id="cd06186">
    <property type="entry name" value="NOX_Duox_like_FAD_NADP"/>
    <property type="match status" value="1"/>
</dbReference>
<dbReference type="GO" id="GO:0006879">
    <property type="term" value="P:intracellular iron ion homeostasis"/>
    <property type="evidence" value="ECO:0007669"/>
    <property type="project" value="TreeGrafter"/>
</dbReference>
<protein>
    <recommendedName>
        <fullName evidence="3">Ferric reductase NAD binding domain-containing protein</fullName>
    </recommendedName>
</protein>
<accession>A0A8H3U7D4</accession>
<dbReference type="Gene3D" id="3.40.50.80">
    <property type="entry name" value="Nucleotide-binding domain of ferredoxin-NADP reductase (FNR) module"/>
    <property type="match status" value="1"/>
</dbReference>
<keyword evidence="2" id="KW-0560">Oxidoreductase</keyword>
<dbReference type="Proteomes" id="UP000447873">
    <property type="component" value="Unassembled WGS sequence"/>
</dbReference>
<evidence type="ECO:0000256" key="1">
    <source>
        <dbReference type="ARBA" id="ARBA00022448"/>
    </source>
</evidence>
<dbReference type="GO" id="GO:0006826">
    <property type="term" value="P:iron ion transport"/>
    <property type="evidence" value="ECO:0007669"/>
    <property type="project" value="TreeGrafter"/>
</dbReference>
<dbReference type="InterPro" id="IPR013121">
    <property type="entry name" value="Fe_red_NAD-bd_6"/>
</dbReference>
<dbReference type="InterPro" id="IPR039261">
    <property type="entry name" value="FNR_nucleotide-bd"/>
</dbReference>
<sequence>MAQLPHRSFSFFQSHPFMIAWTSPDPEGFGQCLHFLVEGQGGFSNDIKFCSSGVVSVMVDGPYGAGNTLHDYDKLLFVVHGVGVGAYLLTIRDLLRAHEARTARARRICLVWQLDSLGCYEIVKTFLRELLIDDTRSILNIFVFAPDTTSSTDSPDRLYIESNQMADFKWILEQEWNAEAGNMAVAVCGHSSFDQNIRDALRENGNDIHLMVSEFEPERYK</sequence>
<dbReference type="InterPro" id="IPR051410">
    <property type="entry name" value="Ferric/Cupric_Reductase"/>
</dbReference>
<dbReference type="PANTHER" id="PTHR32361">
    <property type="entry name" value="FERRIC/CUPRIC REDUCTASE TRANSMEMBRANE COMPONENT"/>
    <property type="match status" value="1"/>
</dbReference>
<dbReference type="AlphaFoldDB" id="A0A8H3U7D4"/>
<proteinExistence type="predicted"/>
<dbReference type="GO" id="GO:0015677">
    <property type="term" value="P:copper ion import"/>
    <property type="evidence" value="ECO:0007669"/>
    <property type="project" value="TreeGrafter"/>
</dbReference>
<evidence type="ECO:0000256" key="2">
    <source>
        <dbReference type="ARBA" id="ARBA00023002"/>
    </source>
</evidence>
<dbReference type="GO" id="GO:0000293">
    <property type="term" value="F:ferric-chelate reductase activity"/>
    <property type="evidence" value="ECO:0007669"/>
    <property type="project" value="TreeGrafter"/>
</dbReference>
<organism evidence="4 5">
    <name type="scientific">Venturia inaequalis</name>
    <name type="common">Apple scab fungus</name>
    <dbReference type="NCBI Taxonomy" id="5025"/>
    <lineage>
        <taxon>Eukaryota</taxon>
        <taxon>Fungi</taxon>
        <taxon>Dikarya</taxon>
        <taxon>Ascomycota</taxon>
        <taxon>Pezizomycotina</taxon>
        <taxon>Dothideomycetes</taxon>
        <taxon>Pleosporomycetidae</taxon>
        <taxon>Venturiales</taxon>
        <taxon>Venturiaceae</taxon>
        <taxon>Venturia</taxon>
    </lineage>
</organism>
<dbReference type="PANTHER" id="PTHR32361:SF9">
    <property type="entry name" value="FERRIC REDUCTASE TRANSMEMBRANE COMPONENT 3-RELATED"/>
    <property type="match status" value="1"/>
</dbReference>
<gene>
    <name evidence="4" type="ORF">EG328_009836</name>
</gene>
<evidence type="ECO:0000259" key="3">
    <source>
        <dbReference type="Pfam" id="PF08030"/>
    </source>
</evidence>
<evidence type="ECO:0000313" key="4">
    <source>
        <dbReference type="EMBL" id="KAE9965266.1"/>
    </source>
</evidence>
<feature type="domain" description="Ferric reductase NAD binding" evidence="3">
    <location>
        <begin position="72"/>
        <end position="158"/>
    </location>
</feature>
<dbReference type="GO" id="GO:0005886">
    <property type="term" value="C:plasma membrane"/>
    <property type="evidence" value="ECO:0007669"/>
    <property type="project" value="TreeGrafter"/>
</dbReference>
<comment type="caution">
    <text evidence="4">The sequence shown here is derived from an EMBL/GenBank/DDBJ whole genome shotgun (WGS) entry which is preliminary data.</text>
</comment>
<dbReference type="EMBL" id="WNWS01000608">
    <property type="protein sequence ID" value="KAE9965266.1"/>
    <property type="molecule type" value="Genomic_DNA"/>
</dbReference>
<reference evidence="4 5" key="1">
    <citation type="submission" date="2018-12" db="EMBL/GenBank/DDBJ databases">
        <title>Venturia inaequalis Genome Resource.</title>
        <authorList>
            <person name="Lichtner F.J."/>
        </authorList>
    </citation>
    <scope>NUCLEOTIDE SEQUENCE [LARGE SCALE GENOMIC DNA]</scope>
    <source>
        <strain evidence="4 5">120213</strain>
    </source>
</reference>
<name>A0A8H3U7D4_VENIN</name>